<dbReference type="AlphaFoldDB" id="A0A450THL5"/>
<name>A0A450THL5_9GAMM</name>
<dbReference type="EMBL" id="CAADFD010000121">
    <property type="protein sequence ID" value="VFJ66748.1"/>
    <property type="molecule type" value="Genomic_DNA"/>
</dbReference>
<evidence type="ECO:0000313" key="2">
    <source>
        <dbReference type="EMBL" id="VFJ66748.1"/>
    </source>
</evidence>
<dbReference type="SUPFAM" id="SSF88723">
    <property type="entry name" value="PIN domain-like"/>
    <property type="match status" value="1"/>
</dbReference>
<sequence>MKKSVYVETSVISYLASRSSRDIIVAGRQAISRDWWENQRQRFDLRISSLVEEEISRGDSVAAKRRESFTMDIPSLAVSNEAIALAEALMEQRAIPKGSEEDAFHIAIAATQGVDFLLTWNFRHINNAETKRFIAEVVESHGYACPQLCSPEELGGNKND</sequence>
<reference evidence="2" key="1">
    <citation type="submission" date="2019-02" db="EMBL/GenBank/DDBJ databases">
        <authorList>
            <person name="Gruber-Vodicka R. H."/>
            <person name="Seah K. B. B."/>
        </authorList>
    </citation>
    <scope>NUCLEOTIDE SEQUENCE</scope>
    <source>
        <strain evidence="2">BECK_BZ106</strain>
    </source>
</reference>
<evidence type="ECO:0000259" key="1">
    <source>
        <dbReference type="Pfam" id="PF01850"/>
    </source>
</evidence>
<gene>
    <name evidence="2" type="ORF">BECKFW1821B_GA0114236_11212</name>
</gene>
<dbReference type="InterPro" id="IPR002716">
    <property type="entry name" value="PIN_dom"/>
</dbReference>
<organism evidence="2">
    <name type="scientific">Candidatus Kentrum sp. FW</name>
    <dbReference type="NCBI Taxonomy" id="2126338"/>
    <lineage>
        <taxon>Bacteria</taxon>
        <taxon>Pseudomonadati</taxon>
        <taxon>Pseudomonadota</taxon>
        <taxon>Gammaproteobacteria</taxon>
        <taxon>Candidatus Kentrum</taxon>
    </lineage>
</organism>
<dbReference type="InterPro" id="IPR029060">
    <property type="entry name" value="PIN-like_dom_sf"/>
</dbReference>
<protein>
    <submittedName>
        <fullName evidence="2">PIN domain-containing protein</fullName>
    </submittedName>
</protein>
<proteinExistence type="predicted"/>
<accession>A0A450THL5</accession>
<dbReference type="Pfam" id="PF01850">
    <property type="entry name" value="PIN"/>
    <property type="match status" value="1"/>
</dbReference>
<feature type="domain" description="PIN" evidence="1">
    <location>
        <begin position="5"/>
        <end position="119"/>
    </location>
</feature>
<dbReference type="CDD" id="cd18687">
    <property type="entry name" value="PIN_VapC-like"/>
    <property type="match status" value="1"/>
</dbReference>
<dbReference type="Gene3D" id="3.40.50.1010">
    <property type="entry name" value="5'-nuclease"/>
    <property type="match status" value="1"/>
</dbReference>